<accession>A0A426V300</accession>
<keyword evidence="1" id="KW-0472">Membrane</keyword>
<sequence>MDASTFAALADLAAIALGAAFVCLGAAGVLAPQRASRAYGIPAATPETRAWAAAAAWRDIAAGAAVLAAAWTSSGLTTGLVLFALALIPLGDMATLARHGIRTPRSHLPHAAGFAAVAAVAAALVAL</sequence>
<dbReference type="EMBL" id="RSEB01000001">
    <property type="protein sequence ID" value="RRS01284.1"/>
    <property type="molecule type" value="Genomic_DNA"/>
</dbReference>
<comment type="caution">
    <text evidence="2">The sequence shown here is derived from an EMBL/GenBank/DDBJ whole genome shotgun (WGS) entry which is preliminary data.</text>
</comment>
<dbReference type="AlphaFoldDB" id="A0A426V300"/>
<dbReference type="Pfam" id="PF14087">
    <property type="entry name" value="DUF4267"/>
    <property type="match status" value="1"/>
</dbReference>
<keyword evidence="3" id="KW-1185">Reference proteome</keyword>
<reference evidence="2 3" key="1">
    <citation type="submission" date="2018-12" db="EMBL/GenBank/DDBJ databases">
        <title>Glycomyces sp. YIM 121974 draft genome.</title>
        <authorList>
            <person name="Li Q."/>
        </authorList>
    </citation>
    <scope>NUCLEOTIDE SEQUENCE [LARGE SCALE GENOMIC DNA]</scope>
    <source>
        <strain evidence="2 3">YIM 121974</strain>
    </source>
</reference>
<feature type="transmembrane region" description="Helical" evidence="1">
    <location>
        <begin position="108"/>
        <end position="126"/>
    </location>
</feature>
<evidence type="ECO:0000313" key="2">
    <source>
        <dbReference type="EMBL" id="RRS01284.1"/>
    </source>
</evidence>
<name>A0A426V300_9ACTN</name>
<organism evidence="2 3">
    <name type="scientific">Glycomyces terrestris</name>
    <dbReference type="NCBI Taxonomy" id="2493553"/>
    <lineage>
        <taxon>Bacteria</taxon>
        <taxon>Bacillati</taxon>
        <taxon>Actinomycetota</taxon>
        <taxon>Actinomycetes</taxon>
        <taxon>Glycomycetales</taxon>
        <taxon>Glycomycetaceae</taxon>
        <taxon>Glycomyces</taxon>
    </lineage>
</organism>
<feature type="transmembrane region" description="Helical" evidence="1">
    <location>
        <begin position="77"/>
        <end position="96"/>
    </location>
</feature>
<evidence type="ECO:0000256" key="1">
    <source>
        <dbReference type="SAM" id="Phobius"/>
    </source>
</evidence>
<proteinExistence type="predicted"/>
<evidence type="ECO:0000313" key="3">
    <source>
        <dbReference type="Proteomes" id="UP000277256"/>
    </source>
</evidence>
<dbReference type="InterPro" id="IPR025363">
    <property type="entry name" value="DUF4267"/>
</dbReference>
<dbReference type="RefSeq" id="WP_125245762.1">
    <property type="nucleotide sequence ID" value="NZ_RSEB01000001.1"/>
</dbReference>
<keyword evidence="1" id="KW-1133">Transmembrane helix</keyword>
<dbReference type="Proteomes" id="UP000277256">
    <property type="component" value="Unassembled WGS sequence"/>
</dbReference>
<keyword evidence="1" id="KW-0812">Transmembrane</keyword>
<protein>
    <submittedName>
        <fullName evidence="2">DUF4267 domain-containing protein</fullName>
    </submittedName>
</protein>
<feature type="transmembrane region" description="Helical" evidence="1">
    <location>
        <begin position="6"/>
        <end position="30"/>
    </location>
</feature>
<gene>
    <name evidence="2" type="ORF">EIW28_00425</name>
</gene>